<dbReference type="GO" id="GO:0009231">
    <property type="term" value="P:riboflavin biosynthetic process"/>
    <property type="evidence" value="ECO:0007669"/>
    <property type="project" value="InterPro"/>
</dbReference>
<dbReference type="PANTHER" id="PTHR38011">
    <property type="entry name" value="DIHYDROFOLATE REDUCTASE FAMILY PROTEIN (AFU_ORTHOLOGUE AFUA_8G06820)"/>
    <property type="match status" value="1"/>
</dbReference>
<dbReference type="InterPro" id="IPR002734">
    <property type="entry name" value="RibDG_C"/>
</dbReference>
<feature type="domain" description="Bacterial bifunctional deaminase-reductase C-terminal" evidence="1">
    <location>
        <begin position="2"/>
        <end position="189"/>
    </location>
</feature>
<evidence type="ECO:0000313" key="2">
    <source>
        <dbReference type="EMBL" id="TPG75299.1"/>
    </source>
</evidence>
<dbReference type="Pfam" id="PF01872">
    <property type="entry name" value="RibD_C"/>
    <property type="match status" value="1"/>
</dbReference>
<name>A0A502HK51_9PSED</name>
<organism evidence="2 3">
    <name type="scientific">Pseudomonas arsenicoxydans</name>
    <dbReference type="NCBI Taxonomy" id="702115"/>
    <lineage>
        <taxon>Bacteria</taxon>
        <taxon>Pseudomonadati</taxon>
        <taxon>Pseudomonadota</taxon>
        <taxon>Gammaproteobacteria</taxon>
        <taxon>Pseudomonadales</taxon>
        <taxon>Pseudomonadaceae</taxon>
        <taxon>Pseudomonas</taxon>
    </lineage>
</organism>
<gene>
    <name evidence="2" type="ORF">EAH78_20795</name>
</gene>
<proteinExistence type="predicted"/>
<dbReference type="AlphaFoldDB" id="A0A502HK51"/>
<dbReference type="Gene3D" id="3.40.430.10">
    <property type="entry name" value="Dihydrofolate Reductase, subunit A"/>
    <property type="match status" value="1"/>
</dbReference>
<dbReference type="PANTHER" id="PTHR38011:SF2">
    <property type="entry name" value="BIFUNCTIONAL DEAMINASE-REDUCTASE DOMAIN PROTEIN"/>
    <property type="match status" value="1"/>
</dbReference>
<dbReference type="RefSeq" id="WP_140669199.1">
    <property type="nucleotide sequence ID" value="NZ_RCZE01000010.1"/>
</dbReference>
<dbReference type="InterPro" id="IPR050765">
    <property type="entry name" value="Riboflavin_Biosynth_HTPR"/>
</dbReference>
<dbReference type="Proteomes" id="UP000317933">
    <property type="component" value="Unassembled WGS sequence"/>
</dbReference>
<sequence length="208" mass="22764">MRKLTVAAFMSLDGVMQAPGGPEEDTSGEFRFGGWIVPFADKVSGEAVQDLFSQPFELLLGRRTYDIFAAYWPHQQADSRSQGIADRFNSVPKHVATHRPDTLEWQNSHALKGSLADAIRALKQQDGADLLTQGSGDLVRQLLAAGLVDEFRLMTFPVVLGRGKRLFDDTAHASAFRLAHSTSTPAGVLITRYVRDGEVRTGTFDGGE</sequence>
<accession>A0A502HK51</accession>
<protein>
    <submittedName>
        <fullName evidence="2">Dihydrofolate reductase</fullName>
    </submittedName>
</protein>
<dbReference type="InterPro" id="IPR024072">
    <property type="entry name" value="DHFR-like_dom_sf"/>
</dbReference>
<evidence type="ECO:0000313" key="3">
    <source>
        <dbReference type="Proteomes" id="UP000317933"/>
    </source>
</evidence>
<dbReference type="SUPFAM" id="SSF53597">
    <property type="entry name" value="Dihydrofolate reductase-like"/>
    <property type="match status" value="1"/>
</dbReference>
<evidence type="ECO:0000259" key="1">
    <source>
        <dbReference type="Pfam" id="PF01872"/>
    </source>
</evidence>
<reference evidence="2 3" key="1">
    <citation type="journal article" date="2019" name="Environ. Microbiol.">
        <title>Species interactions and distinct microbial communities in high Arctic permafrost affected cryosols are associated with the CH4 and CO2 gas fluxes.</title>
        <authorList>
            <person name="Altshuler I."/>
            <person name="Hamel J."/>
            <person name="Turney S."/>
            <person name="Magnuson E."/>
            <person name="Levesque R."/>
            <person name="Greer C."/>
            <person name="Whyte L.G."/>
        </authorList>
    </citation>
    <scope>NUCLEOTIDE SEQUENCE [LARGE SCALE GENOMIC DNA]</scope>
    <source>
        <strain evidence="2 3">E3</strain>
    </source>
</reference>
<comment type="caution">
    <text evidence="2">The sequence shown here is derived from an EMBL/GenBank/DDBJ whole genome shotgun (WGS) entry which is preliminary data.</text>
</comment>
<dbReference type="GO" id="GO:0008703">
    <property type="term" value="F:5-amino-6-(5-phosphoribosylamino)uracil reductase activity"/>
    <property type="evidence" value="ECO:0007669"/>
    <property type="project" value="InterPro"/>
</dbReference>
<dbReference type="EMBL" id="RCZE01000010">
    <property type="protein sequence ID" value="TPG75299.1"/>
    <property type="molecule type" value="Genomic_DNA"/>
</dbReference>